<sequence>MSSCSDRVLRRPFEESGCGGNRRSKASRILACVSACLLACLLACLHAPQRNVVAARRERNVVAARRERTQTYGPGSVVEAKSTLCPEKGWMGLGGSGSGCREGREMGLPTAVVAPLPLPLLLLLYNTVGNGMANPTCRASYRQPKRALPCLSCGRDGETATKACERPGRAPLHQRCRCPRRQGLQRYAVLHLAVAPPPAMHTGRAGIWHSGNAKGPGRARSALGRVAEAGHISIPRLALLLDIHVSMMNGCTAGELSYVTSHQARRRYLVRSIPSHGPPFSPAVS</sequence>
<gene>
    <name evidence="1" type="ORF">BD289DRAFT_32704</name>
</gene>
<evidence type="ECO:0000313" key="1">
    <source>
        <dbReference type="EMBL" id="PSR81735.1"/>
    </source>
</evidence>
<reference evidence="1 2" key="1">
    <citation type="journal article" date="2018" name="Mycol. Prog.">
        <title>Coniella lustricola, a new species from submerged detritus.</title>
        <authorList>
            <person name="Raudabaugh D.B."/>
            <person name="Iturriaga T."/>
            <person name="Carver A."/>
            <person name="Mondo S."/>
            <person name="Pangilinan J."/>
            <person name="Lipzen A."/>
            <person name="He G."/>
            <person name="Amirebrahimi M."/>
            <person name="Grigoriev I.V."/>
            <person name="Miller A.N."/>
        </authorList>
    </citation>
    <scope>NUCLEOTIDE SEQUENCE [LARGE SCALE GENOMIC DNA]</scope>
    <source>
        <strain evidence="1 2">B22-T-1</strain>
    </source>
</reference>
<organism evidence="1 2">
    <name type="scientific">Coniella lustricola</name>
    <dbReference type="NCBI Taxonomy" id="2025994"/>
    <lineage>
        <taxon>Eukaryota</taxon>
        <taxon>Fungi</taxon>
        <taxon>Dikarya</taxon>
        <taxon>Ascomycota</taxon>
        <taxon>Pezizomycotina</taxon>
        <taxon>Sordariomycetes</taxon>
        <taxon>Sordariomycetidae</taxon>
        <taxon>Diaporthales</taxon>
        <taxon>Schizoparmaceae</taxon>
        <taxon>Coniella</taxon>
    </lineage>
</organism>
<keyword evidence="2" id="KW-1185">Reference proteome</keyword>
<dbReference type="Proteomes" id="UP000241462">
    <property type="component" value="Unassembled WGS sequence"/>
</dbReference>
<dbReference type="InParanoid" id="A0A2T3A2L5"/>
<evidence type="ECO:0000313" key="2">
    <source>
        <dbReference type="Proteomes" id="UP000241462"/>
    </source>
</evidence>
<proteinExistence type="predicted"/>
<dbReference type="AlphaFoldDB" id="A0A2T3A2L5"/>
<dbReference type="EMBL" id="KZ678495">
    <property type="protein sequence ID" value="PSR81735.1"/>
    <property type="molecule type" value="Genomic_DNA"/>
</dbReference>
<accession>A0A2T3A2L5</accession>
<name>A0A2T3A2L5_9PEZI</name>
<protein>
    <submittedName>
        <fullName evidence="1">Uncharacterized protein</fullName>
    </submittedName>
</protein>